<evidence type="ECO:0000259" key="1">
    <source>
        <dbReference type="Pfam" id="PF13843"/>
    </source>
</evidence>
<dbReference type="PANTHER" id="PTHR47272:SF1">
    <property type="entry name" value="PIGGYBAC TRANSPOSABLE ELEMENT-DERIVED PROTEIN 3-LIKE"/>
    <property type="match status" value="1"/>
</dbReference>
<organism evidence="2 3">
    <name type="scientific">Spodoptera litura</name>
    <name type="common">Asian cotton leafworm</name>
    <dbReference type="NCBI Taxonomy" id="69820"/>
    <lineage>
        <taxon>Eukaryota</taxon>
        <taxon>Metazoa</taxon>
        <taxon>Ecdysozoa</taxon>
        <taxon>Arthropoda</taxon>
        <taxon>Hexapoda</taxon>
        <taxon>Insecta</taxon>
        <taxon>Pterygota</taxon>
        <taxon>Neoptera</taxon>
        <taxon>Endopterygota</taxon>
        <taxon>Lepidoptera</taxon>
        <taxon>Glossata</taxon>
        <taxon>Ditrysia</taxon>
        <taxon>Noctuoidea</taxon>
        <taxon>Noctuidae</taxon>
        <taxon>Amphipyrinae</taxon>
        <taxon>Spodoptera</taxon>
    </lineage>
</organism>
<feature type="domain" description="PiggyBac transposable element-derived protein" evidence="1">
    <location>
        <begin position="55"/>
        <end position="208"/>
    </location>
</feature>
<name>A0A9J7IU62_SPOLT</name>
<dbReference type="GeneID" id="111354283"/>
<protein>
    <submittedName>
        <fullName evidence="3">PiggyBac transposable element-derived protein 3-like isoform X3</fullName>
    </submittedName>
</protein>
<evidence type="ECO:0000313" key="3">
    <source>
        <dbReference type="RefSeq" id="XP_022823400.1"/>
    </source>
</evidence>
<dbReference type="InterPro" id="IPR029526">
    <property type="entry name" value="PGBD"/>
</dbReference>
<evidence type="ECO:0000313" key="2">
    <source>
        <dbReference type="Proteomes" id="UP000301870"/>
    </source>
</evidence>
<proteinExistence type="predicted"/>
<gene>
    <name evidence="3" type="primary">LOC111354283</name>
</gene>
<dbReference type="AlphaFoldDB" id="A0A9J7IU62"/>
<dbReference type="RefSeq" id="XP_022823400.1">
    <property type="nucleotide sequence ID" value="XM_022967632.1"/>
</dbReference>
<reference evidence="3" key="1">
    <citation type="submission" date="2025-08" db="UniProtKB">
        <authorList>
            <consortium name="RefSeq"/>
        </authorList>
    </citation>
    <scope>IDENTIFICATION</scope>
    <source>
        <strain evidence="3">Ishihara</strain>
        <tissue evidence="3">Whole body</tissue>
    </source>
</reference>
<dbReference type="Pfam" id="PF13843">
    <property type="entry name" value="DDE_Tnp_1_7"/>
    <property type="match status" value="1"/>
</dbReference>
<keyword evidence="2" id="KW-1185">Reference proteome</keyword>
<dbReference type="Proteomes" id="UP000301870">
    <property type="component" value="Chromosome 18"/>
</dbReference>
<sequence>MPKAWRSKKILALLPPPDSEGSELESEDDDERRIVARTVEVDTRVTFAEQFEVKTPQQYFKKFFSDELLDYIVDMTNLYSVQDQGKSINVTKKEIEIVLGIVIIMGIVKMPAIEDYWSNDLRFEPIASAMGIKRYRTIKRFLHFCDNTNVDKNDGYHKVSAVMEHVHQQCLKLEEERSFAIDEMIIPYKGKKAGNRKQYNPKKTPQMGF</sequence>
<dbReference type="PANTHER" id="PTHR47272">
    <property type="entry name" value="DDE_TNP_1_7 DOMAIN-CONTAINING PROTEIN"/>
    <property type="match status" value="1"/>
</dbReference>
<accession>A0A9J7IU62</accession>